<dbReference type="GO" id="GO:0015074">
    <property type="term" value="P:DNA integration"/>
    <property type="evidence" value="ECO:0007669"/>
    <property type="project" value="UniProtKB-KW"/>
</dbReference>
<accession>A0A1G8V9Y5</accession>
<evidence type="ECO:0000256" key="2">
    <source>
        <dbReference type="ARBA" id="ARBA00023125"/>
    </source>
</evidence>
<evidence type="ECO:0000313" key="9">
    <source>
        <dbReference type="Proteomes" id="UP000198856"/>
    </source>
</evidence>
<dbReference type="GO" id="GO:0006310">
    <property type="term" value="P:DNA recombination"/>
    <property type="evidence" value="ECO:0007669"/>
    <property type="project" value="UniProtKB-KW"/>
</dbReference>
<reference evidence="8 9" key="1">
    <citation type="submission" date="2016-10" db="EMBL/GenBank/DDBJ databases">
        <authorList>
            <person name="de Groot N.N."/>
        </authorList>
    </citation>
    <scope>NUCLEOTIDE SEQUENCE [LARGE SCALE GENOMIC DNA]</scope>
    <source>
        <strain evidence="8 9">IBRC-M10015</strain>
    </source>
</reference>
<dbReference type="CDD" id="cd00397">
    <property type="entry name" value="DNA_BRE_C"/>
    <property type="match status" value="1"/>
</dbReference>
<keyword evidence="1" id="KW-0229">DNA integration</keyword>
<dbReference type="InterPro" id="IPR050090">
    <property type="entry name" value="Tyrosine_recombinase_XerCD"/>
</dbReference>
<dbReference type="InterPro" id="IPR010998">
    <property type="entry name" value="Integrase_recombinase_N"/>
</dbReference>
<keyword evidence="3" id="KW-0233">DNA recombination</keyword>
<feature type="region of interest" description="Disordered" evidence="5">
    <location>
        <begin position="325"/>
        <end position="355"/>
    </location>
</feature>
<evidence type="ECO:0000256" key="1">
    <source>
        <dbReference type="ARBA" id="ARBA00022908"/>
    </source>
</evidence>
<gene>
    <name evidence="8" type="ORF">SAMN05216226_10688</name>
</gene>
<dbReference type="SUPFAM" id="SSF56349">
    <property type="entry name" value="DNA breaking-rejoining enzymes"/>
    <property type="match status" value="1"/>
</dbReference>
<feature type="domain" description="Core-binding (CB)" evidence="7">
    <location>
        <begin position="11"/>
        <end position="94"/>
    </location>
</feature>
<evidence type="ECO:0000256" key="4">
    <source>
        <dbReference type="PROSITE-ProRule" id="PRU01248"/>
    </source>
</evidence>
<dbReference type="AlphaFoldDB" id="A0A1G8V9Y5"/>
<organism evidence="8 9">
    <name type="scientific">Halovenus aranensis</name>
    <dbReference type="NCBI Taxonomy" id="890420"/>
    <lineage>
        <taxon>Archaea</taxon>
        <taxon>Methanobacteriati</taxon>
        <taxon>Methanobacteriota</taxon>
        <taxon>Stenosarchaea group</taxon>
        <taxon>Halobacteria</taxon>
        <taxon>Halobacteriales</taxon>
        <taxon>Haloarculaceae</taxon>
        <taxon>Halovenus</taxon>
    </lineage>
</organism>
<dbReference type="PROSITE" id="PS51900">
    <property type="entry name" value="CB"/>
    <property type="match status" value="1"/>
</dbReference>
<evidence type="ECO:0000259" key="6">
    <source>
        <dbReference type="PROSITE" id="PS51898"/>
    </source>
</evidence>
<dbReference type="RefSeq" id="WP_092701507.1">
    <property type="nucleotide sequence ID" value="NZ_FNFC01000006.1"/>
</dbReference>
<dbReference type="Gene3D" id="1.10.150.130">
    <property type="match status" value="1"/>
</dbReference>
<dbReference type="OrthoDB" id="198497at2157"/>
<evidence type="ECO:0000256" key="3">
    <source>
        <dbReference type="ARBA" id="ARBA00023172"/>
    </source>
</evidence>
<feature type="compositionally biased region" description="Low complexity" evidence="5">
    <location>
        <begin position="278"/>
        <end position="290"/>
    </location>
</feature>
<dbReference type="EMBL" id="FNFC01000006">
    <property type="protein sequence ID" value="SDJ62813.1"/>
    <property type="molecule type" value="Genomic_DNA"/>
</dbReference>
<name>A0A1G8V9Y5_9EURY</name>
<evidence type="ECO:0000313" key="8">
    <source>
        <dbReference type="EMBL" id="SDJ62813.1"/>
    </source>
</evidence>
<dbReference type="InterPro" id="IPR002104">
    <property type="entry name" value="Integrase_catalytic"/>
</dbReference>
<dbReference type="InterPro" id="IPR011010">
    <property type="entry name" value="DNA_brk_join_enz"/>
</dbReference>
<dbReference type="Proteomes" id="UP000198856">
    <property type="component" value="Unassembled WGS sequence"/>
</dbReference>
<evidence type="ECO:0000256" key="5">
    <source>
        <dbReference type="SAM" id="MobiDB-lite"/>
    </source>
</evidence>
<dbReference type="InterPro" id="IPR044068">
    <property type="entry name" value="CB"/>
</dbReference>
<dbReference type="InterPro" id="IPR013762">
    <property type="entry name" value="Integrase-like_cat_sf"/>
</dbReference>
<dbReference type="GO" id="GO:0003677">
    <property type="term" value="F:DNA binding"/>
    <property type="evidence" value="ECO:0007669"/>
    <property type="project" value="UniProtKB-UniRule"/>
</dbReference>
<feature type="region of interest" description="Disordered" evidence="5">
    <location>
        <begin position="268"/>
        <end position="309"/>
    </location>
</feature>
<dbReference type="Gene3D" id="1.10.443.10">
    <property type="entry name" value="Intergrase catalytic core"/>
    <property type="match status" value="1"/>
</dbReference>
<feature type="domain" description="Tyr recombinase" evidence="6">
    <location>
        <begin position="118"/>
        <end position="340"/>
    </location>
</feature>
<feature type="compositionally biased region" description="Basic and acidic residues" evidence="5">
    <location>
        <begin position="300"/>
        <end position="309"/>
    </location>
</feature>
<feature type="compositionally biased region" description="Basic and acidic residues" evidence="5">
    <location>
        <begin position="325"/>
        <end position="340"/>
    </location>
</feature>
<dbReference type="Pfam" id="PF02899">
    <property type="entry name" value="Phage_int_SAM_1"/>
    <property type="match status" value="1"/>
</dbReference>
<dbReference type="PANTHER" id="PTHR30349">
    <property type="entry name" value="PHAGE INTEGRASE-RELATED"/>
    <property type="match status" value="1"/>
</dbReference>
<proteinExistence type="predicted"/>
<sequence length="355" mass="41499">MTERRTPPDDLTVDEAIQQYLRRLRRDKNESTVRTYRLDLRQFKQWCDGEDIEQISMLTGYDFELYQDDRAADLSPISLEKQMMLLKRFINFCEDIELVEPGLADAVHVPQADPDDRVSKEKLETEDARAQLQFFRERSNGLYGTKWHAALEVLWHTGARIGGLRALDLQDYDSDDLVLSFRHRPKTGTPLKNKRNGERDVGILPAVADALDEYIAEHRNNKHDEHSRAPLFTTRMKMARPSHNGLRCWVYQATQPCWHTDDPCPHDRKRDTCDWTQSSKSSKCPSSRSPHAIRTGSITFHRDQGFDPEDTARRVNASLRTIQRHYDQPSRRQELEERRRPQLTKLTLEDTENDN</sequence>
<dbReference type="STRING" id="890420.SAMN05216226_10688"/>
<keyword evidence="2 4" id="KW-0238">DNA-binding</keyword>
<protein>
    <submittedName>
        <fullName evidence="8">Phage integrase, N-terminal SAM-like domain</fullName>
    </submittedName>
</protein>
<evidence type="ECO:0000259" key="7">
    <source>
        <dbReference type="PROSITE" id="PS51900"/>
    </source>
</evidence>
<keyword evidence="9" id="KW-1185">Reference proteome</keyword>
<dbReference type="PROSITE" id="PS51898">
    <property type="entry name" value="TYR_RECOMBINASE"/>
    <property type="match status" value="1"/>
</dbReference>
<dbReference type="InterPro" id="IPR004107">
    <property type="entry name" value="Integrase_SAM-like_N"/>
</dbReference>
<dbReference type="PANTHER" id="PTHR30349:SF41">
    <property type="entry name" value="INTEGRASE_RECOMBINASE PROTEIN MJ0367-RELATED"/>
    <property type="match status" value="1"/>
</dbReference>